<dbReference type="EMBL" id="CP022163">
    <property type="protein sequence ID" value="ATB34204.1"/>
    <property type="molecule type" value="Genomic_DNA"/>
</dbReference>
<dbReference type="RefSeq" id="WP_095982136.1">
    <property type="nucleotide sequence ID" value="NZ_CP022163.1"/>
</dbReference>
<protein>
    <submittedName>
        <fullName evidence="1">Uncharacterized protein</fullName>
    </submittedName>
</protein>
<dbReference type="AlphaFoldDB" id="A0A250IR50"/>
<gene>
    <name evidence="1" type="ORF">MEBOL_007705</name>
</gene>
<sequence length="306" mass="33554">MFERPAFEELLFAFADPERALAGGITAPTLALAVRARAWAFIPSGNHEQRDGLNALSQPARDVTLSDIPAGRHIASLLELGPDGEQLRVRDLGPQLRRPDSPLQRGLTSALDYLHVSKRTAVISASVAALGLLYQFGTAPATNLGIPTLVNGNLFKGRLKLSFQLRSEPRFQNARADMATRIRLPELSLYAFRLEQLELGGAAARTPEGMLLDTRWANLRGRVSWLELSVGIHSSKAEPNLWMVLETGVQRERFSLRTVLSRQWETARTRLQATATLRTGPVLSGFFLGAQDNVKSTFGLVGMGAF</sequence>
<dbReference type="OrthoDB" id="5502601at2"/>
<dbReference type="Proteomes" id="UP000217289">
    <property type="component" value="Chromosome"/>
</dbReference>
<evidence type="ECO:0000313" key="2">
    <source>
        <dbReference type="Proteomes" id="UP000217289"/>
    </source>
</evidence>
<accession>A0A250IR50</accession>
<proteinExistence type="predicted"/>
<evidence type="ECO:0000313" key="1">
    <source>
        <dbReference type="EMBL" id="ATB34204.1"/>
    </source>
</evidence>
<name>A0A250IR50_9BACT</name>
<reference evidence="1 2" key="1">
    <citation type="submission" date="2017-06" db="EMBL/GenBank/DDBJ databases">
        <authorList>
            <person name="Kim H.J."/>
            <person name="Triplett B.A."/>
        </authorList>
    </citation>
    <scope>NUCLEOTIDE SEQUENCE [LARGE SCALE GENOMIC DNA]</scope>
    <source>
        <strain evidence="1 2">DSM 14713</strain>
    </source>
</reference>
<dbReference type="KEGG" id="mbd:MEBOL_007705"/>
<organism evidence="1 2">
    <name type="scientific">Melittangium boletus DSM 14713</name>
    <dbReference type="NCBI Taxonomy" id="1294270"/>
    <lineage>
        <taxon>Bacteria</taxon>
        <taxon>Pseudomonadati</taxon>
        <taxon>Myxococcota</taxon>
        <taxon>Myxococcia</taxon>
        <taxon>Myxococcales</taxon>
        <taxon>Cystobacterineae</taxon>
        <taxon>Archangiaceae</taxon>
        <taxon>Melittangium</taxon>
    </lineage>
</organism>
<keyword evidence="2" id="KW-1185">Reference proteome</keyword>